<dbReference type="InterPro" id="IPR038765">
    <property type="entry name" value="Papain-like_cys_pep_sf"/>
</dbReference>
<feature type="active site" evidence="7 8">
    <location>
        <position position="42"/>
    </location>
</feature>
<feature type="domain" description="Calpain catalytic" evidence="9">
    <location>
        <begin position="1"/>
        <end position="280"/>
    </location>
</feature>
<dbReference type="Proteomes" id="UP000265140">
    <property type="component" value="Chromosome 1"/>
</dbReference>
<keyword evidence="12" id="KW-1185">Reference proteome</keyword>
<dbReference type="SUPFAM" id="SSF54001">
    <property type="entry name" value="Cysteine proteinases"/>
    <property type="match status" value="1"/>
</dbReference>
<dbReference type="FunFam" id="3.90.70.10:FF:000001">
    <property type="entry name" value="Calpain-1 catalytic subunit"/>
    <property type="match status" value="1"/>
</dbReference>
<evidence type="ECO:0000256" key="3">
    <source>
        <dbReference type="ARBA" id="ARBA00022723"/>
    </source>
</evidence>
<dbReference type="PANTHER" id="PTHR10183:SF434">
    <property type="entry name" value="CALPAIN-3"/>
    <property type="match status" value="1"/>
</dbReference>
<feature type="domain" description="EF-hand" evidence="10">
    <location>
        <begin position="477"/>
        <end position="512"/>
    </location>
</feature>
<dbReference type="InterPro" id="IPR022682">
    <property type="entry name" value="Calpain_domain_III"/>
</dbReference>
<keyword evidence="5 8" id="KW-0788">Thiol protease</keyword>
<dbReference type="PANTHER" id="PTHR10183">
    <property type="entry name" value="CALPAIN"/>
    <property type="match status" value="1"/>
</dbReference>
<dbReference type="InterPro" id="IPR002048">
    <property type="entry name" value="EF_hand_dom"/>
</dbReference>
<evidence type="ECO:0000256" key="6">
    <source>
        <dbReference type="ARBA" id="ARBA00022837"/>
    </source>
</evidence>
<dbReference type="PROSITE" id="PS50203">
    <property type="entry name" value="CALPAIN_CAT"/>
    <property type="match status" value="1"/>
</dbReference>
<evidence type="ECO:0008006" key="13">
    <source>
        <dbReference type="Google" id="ProtNLM"/>
    </source>
</evidence>
<evidence type="ECO:0000256" key="8">
    <source>
        <dbReference type="PROSITE-ProRule" id="PRU00239"/>
    </source>
</evidence>
<keyword evidence="3" id="KW-0479">Metal-binding</keyword>
<dbReference type="InterPro" id="IPR011992">
    <property type="entry name" value="EF-hand-dom_pair"/>
</dbReference>
<reference evidence="11" key="2">
    <citation type="submission" date="2020-02" db="EMBL/GenBank/DDBJ databases">
        <title>Esox lucius (northern pike) genome, fEsoLuc1, primary haplotype.</title>
        <authorList>
            <person name="Myers G."/>
            <person name="Karagic N."/>
            <person name="Meyer A."/>
            <person name="Pippel M."/>
            <person name="Reichard M."/>
            <person name="Winkler S."/>
            <person name="Tracey A."/>
            <person name="Sims Y."/>
            <person name="Howe K."/>
            <person name="Rhie A."/>
            <person name="Formenti G."/>
            <person name="Durbin R."/>
            <person name="Fedrigo O."/>
            <person name="Jarvis E.D."/>
        </authorList>
    </citation>
    <scope>NUCLEOTIDE SEQUENCE [LARGE SCALE GENOMIC DNA]</scope>
</reference>
<evidence type="ECO:0000259" key="10">
    <source>
        <dbReference type="PROSITE" id="PS50222"/>
    </source>
</evidence>
<dbReference type="GO" id="GO:0006508">
    <property type="term" value="P:proteolysis"/>
    <property type="evidence" value="ECO:0007669"/>
    <property type="project" value="UniProtKB-KW"/>
</dbReference>
<evidence type="ECO:0000313" key="12">
    <source>
        <dbReference type="Proteomes" id="UP000265140"/>
    </source>
</evidence>
<dbReference type="SMART" id="SM00720">
    <property type="entry name" value="calpain_III"/>
    <property type="match status" value="1"/>
</dbReference>
<dbReference type="CDD" id="cd00044">
    <property type="entry name" value="CysPc"/>
    <property type="match status" value="1"/>
</dbReference>
<evidence type="ECO:0000256" key="5">
    <source>
        <dbReference type="ARBA" id="ARBA00022807"/>
    </source>
</evidence>
<evidence type="ECO:0000256" key="4">
    <source>
        <dbReference type="ARBA" id="ARBA00022801"/>
    </source>
</evidence>
<reference evidence="11" key="4">
    <citation type="submission" date="2025-09" db="UniProtKB">
        <authorList>
            <consortium name="Ensembl"/>
        </authorList>
    </citation>
    <scope>IDENTIFICATION</scope>
</reference>
<accession>A0A6Q2XYP1</accession>
<dbReference type="SMART" id="SM00230">
    <property type="entry name" value="CysPc"/>
    <property type="match status" value="1"/>
</dbReference>
<dbReference type="GeneTree" id="ENSGT00940000165978"/>
<keyword evidence="4 8" id="KW-0378">Hydrolase</keyword>
<dbReference type="GO" id="GO:0005509">
    <property type="term" value="F:calcium ion binding"/>
    <property type="evidence" value="ECO:0007669"/>
    <property type="project" value="InterPro"/>
</dbReference>
<dbReference type="GO" id="GO:0004198">
    <property type="term" value="F:calcium-dependent cysteine-type endopeptidase activity"/>
    <property type="evidence" value="ECO:0007669"/>
    <property type="project" value="InterPro"/>
</dbReference>
<evidence type="ECO:0000256" key="7">
    <source>
        <dbReference type="PIRSR" id="PIRSR622684-1"/>
    </source>
</evidence>
<dbReference type="Bgee" id="ENSELUG00000017629">
    <property type="expression patterns" value="Expressed in pharyngeal gill and 11 other cell types or tissues"/>
</dbReference>
<dbReference type="InterPro" id="IPR022683">
    <property type="entry name" value="Calpain_III"/>
</dbReference>
<dbReference type="SUPFAM" id="SSF49758">
    <property type="entry name" value="Calpain large subunit, middle domain (domain III)"/>
    <property type="match status" value="1"/>
</dbReference>
<dbReference type="SUPFAM" id="SSF47473">
    <property type="entry name" value="EF-hand"/>
    <property type="match status" value="1"/>
</dbReference>
<evidence type="ECO:0000256" key="1">
    <source>
        <dbReference type="ARBA" id="ARBA00007623"/>
    </source>
</evidence>
<reference evidence="12" key="1">
    <citation type="journal article" date="2014" name="PLoS ONE">
        <title>The genome and linkage map of the northern pike (Esox lucius): conserved synteny revealed between the salmonid sister group and the Neoteleostei.</title>
        <authorList>
            <person name="Rondeau E.B."/>
            <person name="Minkley D.R."/>
            <person name="Leong J.S."/>
            <person name="Messmer A.M."/>
            <person name="Jantzen J.R."/>
            <person name="von Schalburg K.R."/>
            <person name="Lemon C."/>
            <person name="Bird N.H."/>
            <person name="Koop B.F."/>
        </authorList>
    </citation>
    <scope>NUCLEOTIDE SEQUENCE</scope>
</reference>
<dbReference type="PROSITE" id="PS50222">
    <property type="entry name" value="EF_HAND_2"/>
    <property type="match status" value="1"/>
</dbReference>
<dbReference type="Ensembl" id="ENSELUT00000077130.2">
    <property type="protein sequence ID" value="ENSELUP00000058190.2"/>
    <property type="gene ID" value="ENSELUG00000017629.3"/>
</dbReference>
<feature type="active site" evidence="7 8">
    <location>
        <position position="220"/>
    </location>
</feature>
<dbReference type="Gene3D" id="1.10.238.10">
    <property type="entry name" value="EF-hand"/>
    <property type="match status" value="1"/>
</dbReference>
<dbReference type="InterPro" id="IPR036213">
    <property type="entry name" value="Calpain_III_sf"/>
</dbReference>
<dbReference type="Pfam" id="PF00648">
    <property type="entry name" value="Peptidase_C2"/>
    <property type="match status" value="1"/>
</dbReference>
<dbReference type="Gene3D" id="3.90.70.10">
    <property type="entry name" value="Cysteine proteinases"/>
    <property type="match status" value="1"/>
</dbReference>
<protein>
    <recommendedName>
        <fullName evidence="13">Calpain catalytic domain-containing protein</fullName>
    </recommendedName>
</protein>
<evidence type="ECO:0000313" key="11">
    <source>
        <dbReference type="Ensembl" id="ENSELUP00000058190.2"/>
    </source>
</evidence>
<reference evidence="11" key="3">
    <citation type="submission" date="2025-08" db="UniProtKB">
        <authorList>
            <consortium name="Ensembl"/>
        </authorList>
    </citation>
    <scope>IDENTIFICATION</scope>
</reference>
<organism evidence="11 12">
    <name type="scientific">Esox lucius</name>
    <name type="common">Northern pike</name>
    <dbReference type="NCBI Taxonomy" id="8010"/>
    <lineage>
        <taxon>Eukaryota</taxon>
        <taxon>Metazoa</taxon>
        <taxon>Chordata</taxon>
        <taxon>Craniata</taxon>
        <taxon>Vertebrata</taxon>
        <taxon>Euteleostomi</taxon>
        <taxon>Actinopterygii</taxon>
        <taxon>Neopterygii</taxon>
        <taxon>Teleostei</taxon>
        <taxon>Protacanthopterygii</taxon>
        <taxon>Esociformes</taxon>
        <taxon>Esocidae</taxon>
        <taxon>Esox</taxon>
    </lineage>
</organism>
<keyword evidence="2 8" id="KW-0645">Protease</keyword>
<sequence>MGDLLLQPPMEWRRPKDICPTPQFIVDGATRMDVCQGVLNDCWFLSAVASLSMYRPLLERVVPVEQSFQKGYDGSFYFRFWQYGEWEIVKVDDLLPTQKGKLIYLSSSQKEEFWSALLEKAYAKLKGGYLALNMGFPHEAMVDMTGGVTEVLTVASLPMDLAGFLKPLLAKGALVNCANCQGPLEQQNEFGILFRHAYSVTGLENVKTQFETVELIRVHNPWGKTEWQGRWSDMNGPEWRNVHEEEQQRLGRVQREDGEFWMLVSDFRQNFDLMEVCHLSEQTLNILDGPQRPWQCTMHHGSWVPNLSNPQFHLTLLEEDDDPSDPELTCSFLVALMQKHERLRGVHLAIGLDIYENHGRHAYLSPMDLRLVRPLISTNGYAQRREVVIRGRLAPVEGDIFVPDQQGPEICLLSRDGVLANLVKSPGGTFLIDQLGGKMLTGSEKKLALEHCKSFVVLMDSRGLAQLDWPEFQALWDKIRKWTDIFLRFDENRSQLLEYPEISPALKAAGMQVDDFVLQLIGQRYTEPDMTISYPGFLYLLMKLDSMIHKFQAYDIVGMGTVSVNYRQVTAPVIDDTSPTVLLSHR</sequence>
<keyword evidence="6" id="KW-0106">Calcium</keyword>
<feature type="active site" evidence="7 8">
    <location>
        <position position="196"/>
    </location>
</feature>
<dbReference type="GO" id="GO:0005737">
    <property type="term" value="C:cytoplasm"/>
    <property type="evidence" value="ECO:0007669"/>
    <property type="project" value="TreeGrafter"/>
</dbReference>
<dbReference type="Gene3D" id="2.60.120.380">
    <property type="match status" value="1"/>
</dbReference>
<evidence type="ECO:0000256" key="2">
    <source>
        <dbReference type="ARBA" id="ARBA00022670"/>
    </source>
</evidence>
<proteinExistence type="inferred from homology"/>
<dbReference type="InterPro" id="IPR018247">
    <property type="entry name" value="EF_Hand_1_Ca_BS"/>
</dbReference>
<dbReference type="PRINTS" id="PR00704">
    <property type="entry name" value="CALPAIN"/>
</dbReference>
<name>A0A6Q2XYP1_ESOLU</name>
<dbReference type="Pfam" id="PF01067">
    <property type="entry name" value="Calpain_III"/>
    <property type="match status" value="1"/>
</dbReference>
<dbReference type="PROSITE" id="PS00018">
    <property type="entry name" value="EF_HAND_1"/>
    <property type="match status" value="1"/>
</dbReference>
<dbReference type="AlphaFoldDB" id="A0A6Q2XYP1"/>
<dbReference type="InterPro" id="IPR001300">
    <property type="entry name" value="Peptidase_C2_calpain_cat"/>
</dbReference>
<evidence type="ECO:0000259" key="9">
    <source>
        <dbReference type="PROSITE" id="PS50203"/>
    </source>
</evidence>
<dbReference type="InterPro" id="IPR022684">
    <property type="entry name" value="Calpain_cysteine_protease"/>
</dbReference>
<comment type="similarity">
    <text evidence="1">Belongs to the peptidase C2 family.</text>
</comment>